<evidence type="ECO:0000256" key="2">
    <source>
        <dbReference type="ARBA" id="ARBA00022448"/>
    </source>
</evidence>
<evidence type="ECO:0000256" key="1">
    <source>
        <dbReference type="ARBA" id="ARBA00004496"/>
    </source>
</evidence>
<gene>
    <name evidence="9" type="ORF">K8V91_04855</name>
</gene>
<reference evidence="9" key="2">
    <citation type="submission" date="2021-09" db="EMBL/GenBank/DDBJ databases">
        <authorList>
            <person name="Gilroy R."/>
        </authorList>
    </citation>
    <scope>NUCLEOTIDE SEQUENCE</scope>
    <source>
        <strain evidence="9">CHK193-16274</strain>
    </source>
</reference>
<evidence type="ECO:0000256" key="4">
    <source>
        <dbReference type="ARBA" id="ARBA00022597"/>
    </source>
</evidence>
<dbReference type="GO" id="GO:0008982">
    <property type="term" value="F:protein-N(PI)-phosphohistidine-sugar phosphotransferase activity"/>
    <property type="evidence" value="ECO:0007669"/>
    <property type="project" value="InterPro"/>
</dbReference>
<accession>A0A921GBK7</accession>
<evidence type="ECO:0000256" key="6">
    <source>
        <dbReference type="ARBA" id="ARBA00022683"/>
    </source>
</evidence>
<dbReference type="Gene3D" id="3.40.35.10">
    <property type="entry name" value="Phosphotransferase system, sorbose subfamily IIB component"/>
    <property type="match status" value="1"/>
</dbReference>
<comment type="subcellular location">
    <subcellularLocation>
        <location evidence="1">Cytoplasm</location>
    </subcellularLocation>
</comment>
<keyword evidence="2" id="KW-0813">Transport</keyword>
<name>A0A921GBK7_9FIRM</name>
<keyword evidence="7" id="KW-0418">Kinase</keyword>
<feature type="domain" description="PTS EIIB type-4" evidence="8">
    <location>
        <begin position="1"/>
        <end position="164"/>
    </location>
</feature>
<comment type="caution">
    <text evidence="9">The sequence shown here is derived from an EMBL/GenBank/DDBJ whole genome shotgun (WGS) entry which is preliminary data.</text>
</comment>
<dbReference type="GO" id="GO:0016301">
    <property type="term" value="F:kinase activity"/>
    <property type="evidence" value="ECO:0007669"/>
    <property type="project" value="UniProtKB-KW"/>
</dbReference>
<evidence type="ECO:0000313" key="10">
    <source>
        <dbReference type="Proteomes" id="UP000749320"/>
    </source>
</evidence>
<keyword evidence="3" id="KW-0963">Cytoplasm</keyword>
<evidence type="ECO:0000313" key="9">
    <source>
        <dbReference type="EMBL" id="HJF40235.1"/>
    </source>
</evidence>
<evidence type="ECO:0000256" key="7">
    <source>
        <dbReference type="ARBA" id="ARBA00022777"/>
    </source>
</evidence>
<reference evidence="9" key="1">
    <citation type="journal article" date="2021" name="PeerJ">
        <title>Extensive microbial diversity within the chicken gut microbiome revealed by metagenomics and culture.</title>
        <authorList>
            <person name="Gilroy R."/>
            <person name="Ravi A."/>
            <person name="Getino M."/>
            <person name="Pursley I."/>
            <person name="Horton D.L."/>
            <person name="Alikhan N.F."/>
            <person name="Baker D."/>
            <person name="Gharbi K."/>
            <person name="Hall N."/>
            <person name="Watson M."/>
            <person name="Adriaenssens E.M."/>
            <person name="Foster-Nyarko E."/>
            <person name="Jarju S."/>
            <person name="Secka A."/>
            <person name="Antonio M."/>
            <person name="Oren A."/>
            <person name="Chaudhuri R.R."/>
            <person name="La Ragione R."/>
            <person name="Hildebrand F."/>
            <person name="Pallen M.J."/>
        </authorList>
    </citation>
    <scope>NUCLEOTIDE SEQUENCE</scope>
    <source>
        <strain evidence="9">CHK193-16274</strain>
    </source>
</reference>
<dbReference type="GO" id="GO:0005737">
    <property type="term" value="C:cytoplasm"/>
    <property type="evidence" value="ECO:0007669"/>
    <property type="project" value="UniProtKB-SubCell"/>
</dbReference>
<dbReference type="InterPro" id="IPR036667">
    <property type="entry name" value="PTS_IIB_sorbose-sp_sf"/>
</dbReference>
<keyword evidence="6" id="KW-0598">Phosphotransferase system</keyword>
<protein>
    <submittedName>
        <fullName evidence="9">PTS sugar transporter subunit IIB</fullName>
    </submittedName>
</protein>
<dbReference type="Pfam" id="PF03830">
    <property type="entry name" value="PTSIIB_sorb"/>
    <property type="match status" value="1"/>
</dbReference>
<evidence type="ECO:0000256" key="3">
    <source>
        <dbReference type="ARBA" id="ARBA00022490"/>
    </source>
</evidence>
<dbReference type="Proteomes" id="UP000749320">
    <property type="component" value="Unassembled WGS sequence"/>
</dbReference>
<dbReference type="PROSITE" id="PS51101">
    <property type="entry name" value="PTS_EIIB_TYPE_4"/>
    <property type="match status" value="1"/>
</dbReference>
<evidence type="ECO:0000256" key="5">
    <source>
        <dbReference type="ARBA" id="ARBA00022679"/>
    </source>
</evidence>
<evidence type="ECO:0000259" key="8">
    <source>
        <dbReference type="PROSITE" id="PS51101"/>
    </source>
</evidence>
<keyword evidence="5" id="KW-0808">Transferase</keyword>
<proteinExistence type="predicted"/>
<dbReference type="AlphaFoldDB" id="A0A921GBK7"/>
<dbReference type="GO" id="GO:0009401">
    <property type="term" value="P:phosphoenolpyruvate-dependent sugar phosphotransferase system"/>
    <property type="evidence" value="ECO:0007669"/>
    <property type="project" value="UniProtKB-KW"/>
</dbReference>
<dbReference type="SUPFAM" id="SSF52728">
    <property type="entry name" value="PTS IIb component"/>
    <property type="match status" value="1"/>
</dbReference>
<organism evidence="9 10">
    <name type="scientific">Thomasclavelia spiroformis</name>
    <dbReference type="NCBI Taxonomy" id="29348"/>
    <lineage>
        <taxon>Bacteria</taxon>
        <taxon>Bacillati</taxon>
        <taxon>Bacillota</taxon>
        <taxon>Erysipelotrichia</taxon>
        <taxon>Erysipelotrichales</taxon>
        <taxon>Coprobacillaceae</taxon>
        <taxon>Thomasclavelia</taxon>
    </lineage>
</organism>
<keyword evidence="4 9" id="KW-0762">Sugar transport</keyword>
<sequence>MISMMRVDDRLIHGQVAVMWSKELGIQRIIVASDKIASNNIQVSALKMAAPAGIKAVILPIDKAVNILNDPRSANMKILVISNDPEDLLAIAKQINEKPVLNIANYGRIGGGGLSNKTKVSDSVYLTEHDKDVISEIDELGIEIIHQPLPSDPRQKFNDLIGGK</sequence>
<dbReference type="InterPro" id="IPR004720">
    <property type="entry name" value="PTS_IIB_sorbose-sp"/>
</dbReference>
<dbReference type="RefSeq" id="WP_191376279.1">
    <property type="nucleotide sequence ID" value="NZ_CAJFOD010000088.1"/>
</dbReference>
<dbReference type="EMBL" id="DYWV01000163">
    <property type="protein sequence ID" value="HJF40235.1"/>
    <property type="molecule type" value="Genomic_DNA"/>
</dbReference>